<evidence type="ECO:0000313" key="1">
    <source>
        <dbReference type="EMBL" id="KKL18442.1"/>
    </source>
</evidence>
<organism evidence="1">
    <name type="scientific">marine sediment metagenome</name>
    <dbReference type="NCBI Taxonomy" id="412755"/>
    <lineage>
        <taxon>unclassified sequences</taxon>
        <taxon>metagenomes</taxon>
        <taxon>ecological metagenomes</taxon>
    </lineage>
</organism>
<protein>
    <submittedName>
        <fullName evidence="1">Uncharacterized protein</fullName>
    </submittedName>
</protein>
<gene>
    <name evidence="1" type="ORF">LCGC14_2475480</name>
</gene>
<proteinExistence type="predicted"/>
<accession>A0A0F9BX06</accession>
<comment type="caution">
    <text evidence="1">The sequence shown here is derived from an EMBL/GenBank/DDBJ whole genome shotgun (WGS) entry which is preliminary data.</text>
</comment>
<dbReference type="EMBL" id="LAZR01038869">
    <property type="protein sequence ID" value="KKL18442.1"/>
    <property type="molecule type" value="Genomic_DNA"/>
</dbReference>
<reference evidence="1" key="1">
    <citation type="journal article" date="2015" name="Nature">
        <title>Complex archaea that bridge the gap between prokaryotes and eukaryotes.</title>
        <authorList>
            <person name="Spang A."/>
            <person name="Saw J.H."/>
            <person name="Jorgensen S.L."/>
            <person name="Zaremba-Niedzwiedzka K."/>
            <person name="Martijn J."/>
            <person name="Lind A.E."/>
            <person name="van Eijk R."/>
            <person name="Schleper C."/>
            <person name="Guy L."/>
            <person name="Ettema T.J."/>
        </authorList>
    </citation>
    <scope>NUCLEOTIDE SEQUENCE</scope>
</reference>
<name>A0A0F9BX06_9ZZZZ</name>
<sequence length="72" mass="8545">MGKFKYPFLLHIQGDPCANYLYDDGQQIFDIEKVKEIAQARYPDGAWEVHNGAEVFYNEKYDQEEEERRINA</sequence>
<dbReference type="AlphaFoldDB" id="A0A0F9BX06"/>